<organism evidence="1 2">
    <name type="scientific">Caerostris extrusa</name>
    <name type="common">Bark spider</name>
    <name type="synonym">Caerostris bankana</name>
    <dbReference type="NCBI Taxonomy" id="172846"/>
    <lineage>
        <taxon>Eukaryota</taxon>
        <taxon>Metazoa</taxon>
        <taxon>Ecdysozoa</taxon>
        <taxon>Arthropoda</taxon>
        <taxon>Chelicerata</taxon>
        <taxon>Arachnida</taxon>
        <taxon>Araneae</taxon>
        <taxon>Araneomorphae</taxon>
        <taxon>Entelegynae</taxon>
        <taxon>Araneoidea</taxon>
        <taxon>Araneidae</taxon>
        <taxon>Caerostris</taxon>
    </lineage>
</organism>
<evidence type="ECO:0000313" key="2">
    <source>
        <dbReference type="Proteomes" id="UP001054945"/>
    </source>
</evidence>
<keyword evidence="2" id="KW-1185">Reference proteome</keyword>
<dbReference type="EMBL" id="BPLR01018243">
    <property type="protein sequence ID" value="GIY98010.1"/>
    <property type="molecule type" value="Genomic_DNA"/>
</dbReference>
<proteinExistence type="predicted"/>
<accession>A0AAV4XVT2</accession>
<sequence>MHQQIFYLSHLLCFIFQNMESTMNLHARPYPAHHFLNAKHCFLLPRERALPERPLEMEYFYSVRTVNPIWGREGILYTPGARWR</sequence>
<name>A0AAV4XVT2_CAEEX</name>
<reference evidence="1 2" key="1">
    <citation type="submission" date="2021-06" db="EMBL/GenBank/DDBJ databases">
        <title>Caerostris extrusa draft genome.</title>
        <authorList>
            <person name="Kono N."/>
            <person name="Arakawa K."/>
        </authorList>
    </citation>
    <scope>NUCLEOTIDE SEQUENCE [LARGE SCALE GENOMIC DNA]</scope>
</reference>
<comment type="caution">
    <text evidence="1">The sequence shown here is derived from an EMBL/GenBank/DDBJ whole genome shotgun (WGS) entry which is preliminary data.</text>
</comment>
<protein>
    <recommendedName>
        <fullName evidence="3">Secreted protein</fullName>
    </recommendedName>
</protein>
<dbReference type="Proteomes" id="UP001054945">
    <property type="component" value="Unassembled WGS sequence"/>
</dbReference>
<gene>
    <name evidence="1" type="ORF">CEXT_165161</name>
</gene>
<dbReference type="AlphaFoldDB" id="A0AAV4XVT2"/>
<evidence type="ECO:0000313" key="1">
    <source>
        <dbReference type="EMBL" id="GIY98010.1"/>
    </source>
</evidence>
<evidence type="ECO:0008006" key="3">
    <source>
        <dbReference type="Google" id="ProtNLM"/>
    </source>
</evidence>